<dbReference type="AlphaFoldDB" id="A0A8S3X882"/>
<accession>A0A8S3X882</accession>
<comment type="caution">
    <text evidence="1">The sequence shown here is derived from an EMBL/GenBank/DDBJ whole genome shotgun (WGS) entry which is preliminary data.</text>
</comment>
<dbReference type="EMBL" id="CAJQZP010001016">
    <property type="protein sequence ID" value="CAG5008794.1"/>
    <property type="molecule type" value="Genomic_DNA"/>
</dbReference>
<dbReference type="OrthoDB" id="6059368at2759"/>
<evidence type="ECO:0000313" key="1">
    <source>
        <dbReference type="EMBL" id="CAG5008794.1"/>
    </source>
</evidence>
<evidence type="ECO:0000313" key="2">
    <source>
        <dbReference type="Proteomes" id="UP000691718"/>
    </source>
</evidence>
<dbReference type="Proteomes" id="UP000691718">
    <property type="component" value="Unassembled WGS sequence"/>
</dbReference>
<name>A0A8S3X882_PARAO</name>
<protein>
    <submittedName>
        <fullName evidence="1">(apollo) hypothetical protein</fullName>
    </submittedName>
</protein>
<reference evidence="1" key="1">
    <citation type="submission" date="2021-04" db="EMBL/GenBank/DDBJ databases">
        <authorList>
            <person name="Tunstrom K."/>
        </authorList>
    </citation>
    <scope>NUCLEOTIDE SEQUENCE</scope>
</reference>
<organism evidence="1 2">
    <name type="scientific">Parnassius apollo</name>
    <name type="common">Apollo butterfly</name>
    <name type="synonym">Papilio apollo</name>
    <dbReference type="NCBI Taxonomy" id="110799"/>
    <lineage>
        <taxon>Eukaryota</taxon>
        <taxon>Metazoa</taxon>
        <taxon>Ecdysozoa</taxon>
        <taxon>Arthropoda</taxon>
        <taxon>Hexapoda</taxon>
        <taxon>Insecta</taxon>
        <taxon>Pterygota</taxon>
        <taxon>Neoptera</taxon>
        <taxon>Endopterygota</taxon>
        <taxon>Lepidoptera</taxon>
        <taxon>Glossata</taxon>
        <taxon>Ditrysia</taxon>
        <taxon>Papilionoidea</taxon>
        <taxon>Papilionidae</taxon>
        <taxon>Parnassiinae</taxon>
        <taxon>Parnassini</taxon>
        <taxon>Parnassius</taxon>
        <taxon>Parnassius</taxon>
    </lineage>
</organism>
<keyword evidence="2" id="KW-1185">Reference proteome</keyword>
<proteinExistence type="predicted"/>
<sequence length="145" mass="16833">MDDKLKPIIEENLYLKNEVEISNEKVKRLELGKKENNLLFYGFKESTENINIAEMVSKFVNQILIKHLELARGGIKKALKELKETKTWVPNINKAGKQETTRRAIIQTATDFFRKLYATEQSTQDLTMNLDDDDDLEDIPVFLQS</sequence>
<gene>
    <name evidence="1" type="ORF">PAPOLLO_LOCUS15126</name>
</gene>